<dbReference type="STRING" id="135651.G0PMV5"/>
<dbReference type="PANTHER" id="PTHR11732">
    <property type="entry name" value="ALDO/KETO REDUCTASE"/>
    <property type="match status" value="1"/>
</dbReference>
<protein>
    <submittedName>
        <fullName evidence="1">Uncharacterized protein</fullName>
    </submittedName>
</protein>
<evidence type="ECO:0000313" key="1">
    <source>
        <dbReference type="EMBL" id="EGT38751.1"/>
    </source>
</evidence>
<sequence length="211" mass="24591">MTTILVLPDGPVIRRTLPYFSGRTHLTFDEVVRRVVIAVRDGCFNISVTPDYSRLDAIGYAIEVLIASHIVSRDELCIRLDLNVTECLWNNRNDSNMAMQLQTSLTKLRIRKVDCLMARVPTASDIPRMTERPLRRRTPQLPVLFIWNEMMNFVRMDKTRFIGIMNWEMSDIDCIMRMGRIVPQLALFQIRNHAAIQFCQHRGIPCCLYLY</sequence>
<dbReference type="HOGENOM" id="CLU_1379228_0_0_1"/>
<dbReference type="InterPro" id="IPR020471">
    <property type="entry name" value="AKR"/>
</dbReference>
<dbReference type="InParanoid" id="G0PMV5"/>
<gene>
    <name evidence="1" type="ORF">CAEBREN_22042</name>
</gene>
<evidence type="ECO:0000313" key="2">
    <source>
        <dbReference type="Proteomes" id="UP000008068"/>
    </source>
</evidence>
<dbReference type="Proteomes" id="UP000008068">
    <property type="component" value="Unassembled WGS sequence"/>
</dbReference>
<reference evidence="2" key="1">
    <citation type="submission" date="2011-07" db="EMBL/GenBank/DDBJ databases">
        <authorList>
            <consortium name="Caenorhabditis brenneri Sequencing and Analysis Consortium"/>
            <person name="Wilson R.K."/>
        </authorList>
    </citation>
    <scope>NUCLEOTIDE SEQUENCE [LARGE SCALE GENOMIC DNA]</scope>
    <source>
        <strain evidence="2">PB2801</strain>
    </source>
</reference>
<dbReference type="eggNOG" id="KOG1577">
    <property type="taxonomic scope" value="Eukaryota"/>
</dbReference>
<dbReference type="OMA" id="FNERTHR"/>
<dbReference type="InterPro" id="IPR036812">
    <property type="entry name" value="NAD(P)_OxRdtase_dom_sf"/>
</dbReference>
<dbReference type="Gene3D" id="3.20.20.100">
    <property type="entry name" value="NADP-dependent oxidoreductase domain"/>
    <property type="match status" value="1"/>
</dbReference>
<dbReference type="EMBL" id="GL381558">
    <property type="protein sequence ID" value="EGT38751.1"/>
    <property type="molecule type" value="Genomic_DNA"/>
</dbReference>
<dbReference type="GO" id="GO:0016491">
    <property type="term" value="F:oxidoreductase activity"/>
    <property type="evidence" value="ECO:0007669"/>
    <property type="project" value="InterPro"/>
</dbReference>
<dbReference type="SUPFAM" id="SSF51430">
    <property type="entry name" value="NAD(P)-linked oxidoreductase"/>
    <property type="match status" value="1"/>
</dbReference>
<name>G0PMV5_CAEBE</name>
<organism evidence="2">
    <name type="scientific">Caenorhabditis brenneri</name>
    <name type="common">Nematode worm</name>
    <dbReference type="NCBI Taxonomy" id="135651"/>
    <lineage>
        <taxon>Eukaryota</taxon>
        <taxon>Metazoa</taxon>
        <taxon>Ecdysozoa</taxon>
        <taxon>Nematoda</taxon>
        <taxon>Chromadorea</taxon>
        <taxon>Rhabditida</taxon>
        <taxon>Rhabditina</taxon>
        <taxon>Rhabditomorpha</taxon>
        <taxon>Rhabditoidea</taxon>
        <taxon>Rhabditidae</taxon>
        <taxon>Peloderinae</taxon>
        <taxon>Caenorhabditis</taxon>
    </lineage>
</organism>
<keyword evidence="2" id="KW-1185">Reference proteome</keyword>
<accession>G0PMV5</accession>
<proteinExistence type="predicted"/>
<dbReference type="AlphaFoldDB" id="G0PMV5"/>